<evidence type="ECO:0000313" key="2">
    <source>
        <dbReference type="EMBL" id="OGM79862.1"/>
    </source>
</evidence>
<keyword evidence="1" id="KW-0472">Membrane</keyword>
<comment type="caution">
    <text evidence="2">The sequence shown here is derived from an EMBL/GenBank/DDBJ whole genome shotgun (WGS) entry which is preliminary data.</text>
</comment>
<sequence length="166" mass="17416">MSKQNSGFTLIELLVVIGILGILLAIVLIAINPAAQFAQANNTARTNDVNTILNAIHQYSADNRGLLPTGIPVDDGNPANGSEALEIKKDADDLTSEVDICAILVPDYVSLLPVDPDTNNGIAVADCTANYSTRYLVAKDANGRVTVSAPDVEAVRGTSTPISITR</sequence>
<dbReference type="Proteomes" id="UP000178848">
    <property type="component" value="Unassembled WGS sequence"/>
</dbReference>
<gene>
    <name evidence="2" type="ORF">A2361_02110</name>
</gene>
<dbReference type="PANTHER" id="PTHR30093">
    <property type="entry name" value="GENERAL SECRETION PATHWAY PROTEIN G"/>
    <property type="match status" value="1"/>
</dbReference>
<dbReference type="AlphaFoldDB" id="A0A1F8CUA4"/>
<evidence type="ECO:0000256" key="1">
    <source>
        <dbReference type="SAM" id="Phobius"/>
    </source>
</evidence>
<dbReference type="PROSITE" id="PS00409">
    <property type="entry name" value="PROKAR_NTER_METHYL"/>
    <property type="match status" value="1"/>
</dbReference>
<keyword evidence="1" id="KW-0812">Transmembrane</keyword>
<proteinExistence type="predicted"/>
<organism evidence="2 3">
    <name type="scientific">Candidatus Woesebacteria bacterium RIFOXYB1_FULL_40_26</name>
    <dbReference type="NCBI Taxonomy" id="1802539"/>
    <lineage>
        <taxon>Bacteria</taxon>
        <taxon>Candidatus Woeseibacteriota</taxon>
    </lineage>
</organism>
<name>A0A1F8CUA4_9BACT</name>
<dbReference type="NCBIfam" id="TIGR02532">
    <property type="entry name" value="IV_pilin_GFxxxE"/>
    <property type="match status" value="1"/>
</dbReference>
<keyword evidence="1" id="KW-1133">Transmembrane helix</keyword>
<dbReference type="Gene3D" id="3.30.700.10">
    <property type="entry name" value="Glycoprotein, Type 4 Pilin"/>
    <property type="match status" value="1"/>
</dbReference>
<evidence type="ECO:0008006" key="4">
    <source>
        <dbReference type="Google" id="ProtNLM"/>
    </source>
</evidence>
<protein>
    <recommendedName>
        <fullName evidence="4">Type II secretion system protein GspG C-terminal domain-containing protein</fullName>
    </recommendedName>
</protein>
<dbReference type="SUPFAM" id="SSF54523">
    <property type="entry name" value="Pili subunits"/>
    <property type="match status" value="1"/>
</dbReference>
<dbReference type="EMBL" id="MGHZ01000042">
    <property type="protein sequence ID" value="OGM79862.1"/>
    <property type="molecule type" value="Genomic_DNA"/>
</dbReference>
<reference evidence="2 3" key="1">
    <citation type="journal article" date="2016" name="Nat. Commun.">
        <title>Thousands of microbial genomes shed light on interconnected biogeochemical processes in an aquifer system.</title>
        <authorList>
            <person name="Anantharaman K."/>
            <person name="Brown C.T."/>
            <person name="Hug L.A."/>
            <person name="Sharon I."/>
            <person name="Castelle C.J."/>
            <person name="Probst A.J."/>
            <person name="Thomas B.C."/>
            <person name="Singh A."/>
            <person name="Wilkins M.J."/>
            <person name="Karaoz U."/>
            <person name="Brodie E.L."/>
            <person name="Williams K.H."/>
            <person name="Hubbard S.S."/>
            <person name="Banfield J.F."/>
        </authorList>
    </citation>
    <scope>NUCLEOTIDE SEQUENCE [LARGE SCALE GENOMIC DNA]</scope>
</reference>
<dbReference type="InterPro" id="IPR045584">
    <property type="entry name" value="Pilin-like"/>
</dbReference>
<feature type="transmembrane region" description="Helical" evidence="1">
    <location>
        <begin position="7"/>
        <end position="31"/>
    </location>
</feature>
<dbReference type="Pfam" id="PF07963">
    <property type="entry name" value="N_methyl"/>
    <property type="match status" value="1"/>
</dbReference>
<dbReference type="InterPro" id="IPR012902">
    <property type="entry name" value="N_methyl_site"/>
</dbReference>
<evidence type="ECO:0000313" key="3">
    <source>
        <dbReference type="Proteomes" id="UP000178848"/>
    </source>
</evidence>
<accession>A0A1F8CUA4</accession>